<organism evidence="1 3">
    <name type="scientific">Nocardia cyriacigeorgica</name>
    <dbReference type="NCBI Taxonomy" id="135487"/>
    <lineage>
        <taxon>Bacteria</taxon>
        <taxon>Bacillati</taxon>
        <taxon>Actinomycetota</taxon>
        <taxon>Actinomycetes</taxon>
        <taxon>Mycobacteriales</taxon>
        <taxon>Nocardiaceae</taxon>
        <taxon>Nocardia</taxon>
    </lineage>
</organism>
<dbReference type="Proteomes" id="UP000470876">
    <property type="component" value="Unassembled WGS sequence"/>
</dbReference>
<protein>
    <submittedName>
        <fullName evidence="1">Uncharacterized protein</fullName>
    </submittedName>
</protein>
<proteinExistence type="predicted"/>
<dbReference type="RefSeq" id="WP_163822093.1">
    <property type="nucleotide sequence ID" value="NZ_JAAGUX010000020.1"/>
</dbReference>
<dbReference type="EMBL" id="JAAGUX010000020">
    <property type="protein sequence ID" value="NEW56693.1"/>
    <property type="molecule type" value="Genomic_DNA"/>
</dbReference>
<gene>
    <name evidence="1" type="ORF">GV789_11015</name>
    <name evidence="2" type="ORF">GV794_13655</name>
</gene>
<accession>A0A6P1D6H5</accession>
<evidence type="ECO:0000313" key="3">
    <source>
        <dbReference type="Proteomes" id="UP000468928"/>
    </source>
</evidence>
<dbReference type="Proteomes" id="UP000468928">
    <property type="component" value="Unassembled WGS sequence"/>
</dbReference>
<dbReference type="AlphaFoldDB" id="A0A6P1D6H5"/>
<evidence type="ECO:0000313" key="4">
    <source>
        <dbReference type="Proteomes" id="UP000470876"/>
    </source>
</evidence>
<keyword evidence="4" id="KW-1185">Reference proteome</keyword>
<dbReference type="EMBL" id="JAAGUZ010000024">
    <property type="protein sequence ID" value="NEW44984.1"/>
    <property type="molecule type" value="Genomic_DNA"/>
</dbReference>
<reference evidence="3 4" key="1">
    <citation type="submission" date="2020-01" db="EMBL/GenBank/DDBJ databases">
        <title>Genetics and antimicrobial susceptibilities of Nocardia species isolated from the soil; a comparison with species isolated from humans.</title>
        <authorList>
            <person name="Carrasco G."/>
            <person name="Monzon S."/>
            <person name="Sansegundo M."/>
            <person name="Garcia E."/>
            <person name="Garrido N."/>
            <person name="Medina M.J."/>
            <person name="Villalon P."/>
            <person name="Ramirez-Arocha A.C."/>
            <person name="Jimenez P."/>
            <person name="Cuesta I."/>
            <person name="Valdezate S."/>
        </authorList>
    </citation>
    <scope>NUCLEOTIDE SEQUENCE [LARGE SCALE GENOMIC DNA]</scope>
    <source>
        <strain evidence="1 3">CNM20110639</strain>
        <strain evidence="2 4">CNM20110649</strain>
    </source>
</reference>
<sequence length="128" mass="13015">MPESEQIIEGLGVSPGVVCAPWPSFVAPIETSAGDPVGTSVATELDRARSALDTVAADLETRAGAVVGGAAEILRRFDGRPVVVRTLPALARVRAALADTEIEQCRAAAGAARAPQAARKAAALNESA</sequence>
<evidence type="ECO:0000313" key="1">
    <source>
        <dbReference type="EMBL" id="NEW44984.1"/>
    </source>
</evidence>
<evidence type="ECO:0000313" key="2">
    <source>
        <dbReference type="EMBL" id="NEW56693.1"/>
    </source>
</evidence>
<name>A0A6P1D6H5_9NOCA</name>
<comment type="caution">
    <text evidence="1">The sequence shown here is derived from an EMBL/GenBank/DDBJ whole genome shotgun (WGS) entry which is preliminary data.</text>
</comment>